<dbReference type="Proteomes" id="UP000320580">
    <property type="component" value="Chromosome"/>
</dbReference>
<keyword evidence="2" id="KW-0067">ATP-binding</keyword>
<dbReference type="Gene3D" id="1.10.10.10">
    <property type="entry name" value="Winged helix-like DNA-binding domain superfamily/Winged helix DNA-binding domain"/>
    <property type="match status" value="1"/>
</dbReference>
<keyword evidence="6" id="KW-1185">Reference proteome</keyword>
<dbReference type="InterPro" id="IPR027417">
    <property type="entry name" value="P-loop_NTPase"/>
</dbReference>
<sequence>MKLFDELFADTARGSGKITLVSGAVASGKTELLHTFADRCVAGGGILLSATATREDRSVPFGVLRQLLDPVPSAGRLVDALVAPHVSSETLRAVGTLALGLSDEAPLLVAVDDVHHADAPSMDCLLRLVKRIRSTRVMLVLAESTQAWSVHPAFRIELVRQAQFRRIRLAPLTVNGVAEMLGQHLGQAAAWSLAHEAHQATGGNQLLVRALIEDYADVVEFPDHMSRPMGESFRQAVLACLYRSTPETLEVAQGTAVLETTGSPAEVAELLDRDPEAVERAMYALRSAGLVENGRFRHPLIRAAVYDDLTPGRLTELHTRAAQLLRDEAGCVTDIADHLVAAKQVSADWAVAELERAAERALDEDDEESAVRYIEFALSMSVPPRQQASLRMLLVRAEWRSSPETAARHLEALYRAQRDGLLSVEQTAVLVRAAMWHGHVQDAEELIGDMAVARPEATARAHPFLISTRNWLRFSCPQFLPDDARDDAGGDAPAAGAAPAPPGQQDQAVAALSTVLGRGRDEDGGCTRVAEQILQTTSLSDVTLEAVVAALQTLIYAEQLPMAAHWCDVLLAEADARGVVWWQAVLSCSRAEIALRKGELVEAQQHAVRALKLIGVRGWGVAVGLPVGILLSVATAMGDFDSAHRYLKESVPEAMFQTVYGLPYLRARGRYYMATDRLQAALVNFRYCGELMTAWNLDAPPLIPWRSDMAEVYLRLGDHERAQQLAKEQMARSGSRTSRTYGYALRVLAATSGHRARLRILKESVEVLQARGDRLTLTQALSDLSRAHQSLGEFSKARMISRRAGRLAKECRVQQLQAEVAAVPEKPLLIVERGADTWSPAPAAEVLTLSERRVAALASLGYTNREISGKLHITVSTVEQHLTKVFRKLNVKRRTDLPVDLEFQGDGSVR</sequence>
<dbReference type="SUPFAM" id="SSF48452">
    <property type="entry name" value="TPR-like"/>
    <property type="match status" value="1"/>
</dbReference>
<keyword evidence="1" id="KW-0547">Nucleotide-binding</keyword>
<protein>
    <submittedName>
        <fullName evidence="5">AAA family ATPase</fullName>
    </submittedName>
</protein>
<dbReference type="CDD" id="cd06170">
    <property type="entry name" value="LuxR_C_like"/>
    <property type="match status" value="1"/>
</dbReference>
<evidence type="ECO:0000313" key="5">
    <source>
        <dbReference type="EMBL" id="QDY79446.1"/>
    </source>
</evidence>
<name>A0A5B8JDJ2_9ACTN</name>
<evidence type="ECO:0000256" key="3">
    <source>
        <dbReference type="SAM" id="MobiDB-lite"/>
    </source>
</evidence>
<dbReference type="SUPFAM" id="SSF46894">
    <property type="entry name" value="C-terminal effector domain of the bipartite response regulators"/>
    <property type="match status" value="1"/>
</dbReference>
<dbReference type="InterPro" id="IPR016032">
    <property type="entry name" value="Sig_transdc_resp-reg_C-effctor"/>
</dbReference>
<dbReference type="InterPro" id="IPR041664">
    <property type="entry name" value="AAA_16"/>
</dbReference>
<dbReference type="InterPro" id="IPR000792">
    <property type="entry name" value="Tscrpt_reg_LuxR_C"/>
</dbReference>
<evidence type="ECO:0000313" key="6">
    <source>
        <dbReference type="Proteomes" id="UP000320580"/>
    </source>
</evidence>
<dbReference type="OrthoDB" id="3178131at2"/>
<dbReference type="GO" id="GO:0005737">
    <property type="term" value="C:cytoplasm"/>
    <property type="evidence" value="ECO:0007669"/>
    <property type="project" value="TreeGrafter"/>
</dbReference>
<dbReference type="PRINTS" id="PR00038">
    <property type="entry name" value="HTHLUXR"/>
</dbReference>
<evidence type="ECO:0000259" key="4">
    <source>
        <dbReference type="PROSITE" id="PS50043"/>
    </source>
</evidence>
<dbReference type="PANTHER" id="PTHR16305">
    <property type="entry name" value="TESTICULAR SOLUBLE ADENYLYL CYCLASE"/>
    <property type="match status" value="1"/>
</dbReference>
<dbReference type="AlphaFoldDB" id="A0A5B8JDJ2"/>
<dbReference type="EMBL" id="CP042266">
    <property type="protein sequence ID" value="QDY79446.1"/>
    <property type="molecule type" value="Genomic_DNA"/>
</dbReference>
<feature type="compositionally biased region" description="Low complexity" evidence="3">
    <location>
        <begin position="490"/>
        <end position="505"/>
    </location>
</feature>
<dbReference type="InterPro" id="IPR036388">
    <property type="entry name" value="WH-like_DNA-bd_sf"/>
</dbReference>
<dbReference type="PROSITE" id="PS50043">
    <property type="entry name" value="HTH_LUXR_2"/>
    <property type="match status" value="1"/>
</dbReference>
<accession>A0A5B8JDJ2</accession>
<dbReference type="GO" id="GO:0005524">
    <property type="term" value="F:ATP binding"/>
    <property type="evidence" value="ECO:0007669"/>
    <property type="project" value="UniProtKB-KW"/>
</dbReference>
<dbReference type="PANTHER" id="PTHR16305:SF35">
    <property type="entry name" value="TRANSCRIPTIONAL ACTIVATOR DOMAIN"/>
    <property type="match status" value="1"/>
</dbReference>
<feature type="region of interest" description="Disordered" evidence="3">
    <location>
        <begin position="483"/>
        <end position="505"/>
    </location>
</feature>
<gene>
    <name evidence="5" type="ORF">FQU76_26245</name>
</gene>
<evidence type="ECO:0000256" key="2">
    <source>
        <dbReference type="ARBA" id="ARBA00022840"/>
    </source>
</evidence>
<reference evidence="5 6" key="1">
    <citation type="submission" date="2019-07" db="EMBL/GenBank/DDBJ databases">
        <authorList>
            <person name="Zhu P."/>
        </authorList>
    </citation>
    <scope>NUCLEOTIDE SEQUENCE [LARGE SCALE GENOMIC DNA]</scope>
    <source>
        <strain evidence="5 6">SSL-25</strain>
    </source>
</reference>
<dbReference type="Pfam" id="PF00196">
    <property type="entry name" value="GerE"/>
    <property type="match status" value="1"/>
</dbReference>
<dbReference type="Gene3D" id="1.25.40.10">
    <property type="entry name" value="Tetratricopeptide repeat domain"/>
    <property type="match status" value="1"/>
</dbReference>
<dbReference type="SMART" id="SM00421">
    <property type="entry name" value="HTH_LUXR"/>
    <property type="match status" value="1"/>
</dbReference>
<evidence type="ECO:0000256" key="1">
    <source>
        <dbReference type="ARBA" id="ARBA00022741"/>
    </source>
</evidence>
<dbReference type="GO" id="GO:0004016">
    <property type="term" value="F:adenylate cyclase activity"/>
    <property type="evidence" value="ECO:0007669"/>
    <property type="project" value="TreeGrafter"/>
</dbReference>
<dbReference type="GO" id="GO:0003677">
    <property type="term" value="F:DNA binding"/>
    <property type="evidence" value="ECO:0007669"/>
    <property type="project" value="InterPro"/>
</dbReference>
<feature type="domain" description="HTH luxR-type" evidence="4">
    <location>
        <begin position="840"/>
        <end position="905"/>
    </location>
</feature>
<dbReference type="Pfam" id="PF13191">
    <property type="entry name" value="AAA_16"/>
    <property type="match status" value="1"/>
</dbReference>
<organism evidence="5 6">
    <name type="scientific">Streptomyces qinzhouensis</name>
    <dbReference type="NCBI Taxonomy" id="2599401"/>
    <lineage>
        <taxon>Bacteria</taxon>
        <taxon>Bacillati</taxon>
        <taxon>Actinomycetota</taxon>
        <taxon>Actinomycetes</taxon>
        <taxon>Kitasatosporales</taxon>
        <taxon>Streptomycetaceae</taxon>
        <taxon>Streptomyces</taxon>
    </lineage>
</organism>
<dbReference type="GO" id="GO:0006355">
    <property type="term" value="P:regulation of DNA-templated transcription"/>
    <property type="evidence" value="ECO:0007669"/>
    <property type="project" value="InterPro"/>
</dbReference>
<proteinExistence type="predicted"/>
<dbReference type="SUPFAM" id="SSF52540">
    <property type="entry name" value="P-loop containing nucleoside triphosphate hydrolases"/>
    <property type="match status" value="1"/>
</dbReference>
<dbReference type="KEGG" id="sqz:FQU76_26245"/>
<dbReference type="InterPro" id="IPR011990">
    <property type="entry name" value="TPR-like_helical_dom_sf"/>
</dbReference>